<dbReference type="RefSeq" id="WP_326565912.1">
    <property type="nucleotide sequence ID" value="NZ_CP142149.1"/>
</dbReference>
<protein>
    <submittedName>
        <fullName evidence="1">Uncharacterized protein</fullName>
    </submittedName>
</protein>
<gene>
    <name evidence="1" type="ORF">VSH64_29075</name>
</gene>
<sequence length="293" mass="33122">MEFVATGRHRWLPSEAVMTSAHSYLRSNAPKIADSMVEIATKSFVASAWSTEKPASTAPISVEDLHRSTEDLAKAAVLVVEDLSSDGNFIRALAKIFNRTVITEALTKRWLVIRHSGGERLEVVARDERQNFNNIVRVVALLDSDKWTSNLRTKSHNKADRLRRQGVKVHVLDMREAENYAPNKILALCGNPAESSRKLGHLKRLDREQRAHFDMKHGFGQVNRPPTIREEQKVLYGSLPDSTVKGLRGGFGTQILRIFEEHSHIVREIHFEDPAIGARKEINELLLKIQEVL</sequence>
<evidence type="ECO:0000313" key="2">
    <source>
        <dbReference type="Proteomes" id="UP001330812"/>
    </source>
</evidence>
<evidence type="ECO:0000313" key="1">
    <source>
        <dbReference type="EMBL" id="WSE26921.1"/>
    </source>
</evidence>
<dbReference type="EMBL" id="CP142149">
    <property type="protein sequence ID" value="WSE26921.1"/>
    <property type="molecule type" value="Genomic_DNA"/>
</dbReference>
<dbReference type="Proteomes" id="UP001330812">
    <property type="component" value="Chromosome"/>
</dbReference>
<name>A0ABZ1HZI6_9PSEU</name>
<keyword evidence="2" id="KW-1185">Reference proteome</keyword>
<accession>A0ABZ1HZI6</accession>
<reference evidence="1 2" key="1">
    <citation type="journal article" date="2015" name="Int. J. Syst. Evol. Microbiol.">
        <title>Amycolatopsis rhabdoformis sp. nov., an actinomycete isolated from a tropical forest soil.</title>
        <authorList>
            <person name="Souza W.R."/>
            <person name="Silva R.E."/>
            <person name="Goodfellow M."/>
            <person name="Busarakam K."/>
            <person name="Figueiro F.S."/>
            <person name="Ferreira D."/>
            <person name="Rodrigues-Filho E."/>
            <person name="Moraes L.A.B."/>
            <person name="Zucchi T.D."/>
        </authorList>
    </citation>
    <scope>NUCLEOTIDE SEQUENCE [LARGE SCALE GENOMIC DNA]</scope>
    <source>
        <strain evidence="1 2">NCIMB 14900</strain>
    </source>
</reference>
<organism evidence="1 2">
    <name type="scientific">Amycolatopsis rhabdoformis</name>
    <dbReference type="NCBI Taxonomy" id="1448059"/>
    <lineage>
        <taxon>Bacteria</taxon>
        <taxon>Bacillati</taxon>
        <taxon>Actinomycetota</taxon>
        <taxon>Actinomycetes</taxon>
        <taxon>Pseudonocardiales</taxon>
        <taxon>Pseudonocardiaceae</taxon>
        <taxon>Amycolatopsis</taxon>
    </lineage>
</organism>
<proteinExistence type="predicted"/>